<evidence type="ECO:0000259" key="3">
    <source>
        <dbReference type="PROSITE" id="PS50157"/>
    </source>
</evidence>
<feature type="compositionally biased region" description="Polar residues" evidence="2">
    <location>
        <begin position="37"/>
        <end position="54"/>
    </location>
</feature>
<dbReference type="InterPro" id="IPR013087">
    <property type="entry name" value="Znf_C2H2_type"/>
</dbReference>
<keyword evidence="5" id="KW-1185">Reference proteome</keyword>
<dbReference type="PROSITE" id="PS00028">
    <property type="entry name" value="ZINC_FINGER_C2H2_1"/>
    <property type="match status" value="1"/>
</dbReference>
<feature type="domain" description="C2H2-type" evidence="3">
    <location>
        <begin position="272"/>
        <end position="299"/>
    </location>
</feature>
<dbReference type="InterPro" id="IPR011333">
    <property type="entry name" value="SKP1/BTB/POZ_sf"/>
</dbReference>
<proteinExistence type="predicted"/>
<name>A0ABN7NLJ2_TIMPD</name>
<organism evidence="4 5">
    <name type="scientific">Timema podura</name>
    <name type="common">Walking stick</name>
    <dbReference type="NCBI Taxonomy" id="61482"/>
    <lineage>
        <taxon>Eukaryota</taxon>
        <taxon>Metazoa</taxon>
        <taxon>Ecdysozoa</taxon>
        <taxon>Arthropoda</taxon>
        <taxon>Hexapoda</taxon>
        <taxon>Insecta</taxon>
        <taxon>Pterygota</taxon>
        <taxon>Neoptera</taxon>
        <taxon>Polyneoptera</taxon>
        <taxon>Phasmatodea</taxon>
        <taxon>Timematodea</taxon>
        <taxon>Timematoidea</taxon>
        <taxon>Timematidae</taxon>
        <taxon>Timema</taxon>
    </lineage>
</organism>
<dbReference type="EMBL" id="CAJPIN010004263">
    <property type="protein sequence ID" value="CAG2056728.1"/>
    <property type="molecule type" value="Genomic_DNA"/>
</dbReference>
<evidence type="ECO:0000313" key="5">
    <source>
        <dbReference type="Proteomes" id="UP001153148"/>
    </source>
</evidence>
<feature type="compositionally biased region" description="Basic residues" evidence="2">
    <location>
        <begin position="61"/>
        <end position="70"/>
    </location>
</feature>
<comment type="caution">
    <text evidence="4">The sequence shown here is derived from an EMBL/GenBank/DDBJ whole genome shotgun (WGS) entry which is preliminary data.</text>
</comment>
<gene>
    <name evidence="4" type="ORF">TPAB3V08_LOCUS3714</name>
</gene>
<sequence length="366" mass="41328">MPYPPYPPIHRGEQDIGTEDHSVLTTLSPVIGDGLSQDMQGDSSWTLRGPQQSNPEDRSKTTRGCRRKTPTVHSTTQDVHILTILREDRKGEIWEYSRPGISGLVVSSRPIGDIFFDGVITGGDQDLEIVSLIRYMYTGEATVGYEELDYVLKAARILEIKGLSREKISTESINLDNKLKDTLKRQNIPQCISDIEQSVQIVKQEPEWEPLDVEEIEEHCSKDPMHTEITIKPEFWDARVISDGGIDSYQITHILKEEIFNSEDGSSQYTPLSCDFCHKMFTSPAEWVRHIESHPETKEHSKQSKKNRVEIAFTAITAENLPEFTKNDRHFLVILNPSGDALLQLRLLAGHAKLRVGEGDPARAGK</sequence>
<keyword evidence="1" id="KW-0479">Metal-binding</keyword>
<accession>A0ABN7NLJ2</accession>
<feature type="region of interest" description="Disordered" evidence="2">
    <location>
        <begin position="31"/>
        <end position="74"/>
    </location>
</feature>
<feature type="non-terminal residue" evidence="4">
    <location>
        <position position="366"/>
    </location>
</feature>
<dbReference type="PROSITE" id="PS50157">
    <property type="entry name" value="ZINC_FINGER_C2H2_2"/>
    <property type="match status" value="1"/>
</dbReference>
<dbReference type="Proteomes" id="UP001153148">
    <property type="component" value="Unassembled WGS sequence"/>
</dbReference>
<keyword evidence="1" id="KW-0862">Zinc</keyword>
<reference evidence="4" key="1">
    <citation type="submission" date="2021-03" db="EMBL/GenBank/DDBJ databases">
        <authorList>
            <person name="Tran Van P."/>
        </authorList>
    </citation>
    <scope>NUCLEOTIDE SEQUENCE</scope>
</reference>
<evidence type="ECO:0000256" key="1">
    <source>
        <dbReference type="PROSITE-ProRule" id="PRU00042"/>
    </source>
</evidence>
<protein>
    <recommendedName>
        <fullName evidence="3">C2H2-type domain-containing protein</fullName>
    </recommendedName>
</protein>
<keyword evidence="1" id="KW-0863">Zinc-finger</keyword>
<evidence type="ECO:0000313" key="4">
    <source>
        <dbReference type="EMBL" id="CAG2056728.1"/>
    </source>
</evidence>
<evidence type="ECO:0000256" key="2">
    <source>
        <dbReference type="SAM" id="MobiDB-lite"/>
    </source>
</evidence>
<dbReference type="Gene3D" id="3.30.710.10">
    <property type="entry name" value="Potassium Channel Kv1.1, Chain A"/>
    <property type="match status" value="1"/>
</dbReference>